<sequence length="337" mass="37447">MEANSGDKERVELNSIENKVQEEEEEEEEALSLCDLPITEENQDIKQQAQSQAIEAKEDFDFGSLGSSTLTEFQMCAADEVFFQGQILPLRHSVSSESGLAGLRTESRNLSRNVSRSESMDRCHSGGSTTASSRSSSIRSHNSSSSGCSLTTKPNKPRRIRNQFHSHPSPTPQIRFSNARQGNLSHQNQNSTIWRFLRLGLVQTPEMALQDLKVRSNNSTNNQSFGSRNSTNSTSSSVVSESKNKTKIEFSTENKKKQRFFDRNGALFGGCKCSFDAVETVPSRSSASVIKNNTSSVNDSEAKEEQATKKTTKQAMSRHRTFEWLKQLSLEGTPEEA</sequence>
<feature type="compositionally biased region" description="Low complexity" evidence="1">
    <location>
        <begin position="125"/>
        <end position="152"/>
    </location>
</feature>
<gene>
    <name evidence="2" type="ORF">ILEXP_LOCUS56768</name>
</gene>
<accession>A0ABC8UYZ8</accession>
<feature type="compositionally biased region" description="Polar residues" evidence="1">
    <location>
        <begin position="215"/>
        <end position="226"/>
    </location>
</feature>
<feature type="compositionally biased region" description="Basic and acidic residues" evidence="1">
    <location>
        <begin position="1"/>
        <end position="12"/>
    </location>
</feature>
<keyword evidence="3" id="KW-1185">Reference proteome</keyword>
<evidence type="ECO:0000313" key="3">
    <source>
        <dbReference type="Proteomes" id="UP001642360"/>
    </source>
</evidence>
<feature type="compositionally biased region" description="Basic residues" evidence="1">
    <location>
        <begin position="155"/>
        <end position="164"/>
    </location>
</feature>
<evidence type="ECO:0000313" key="2">
    <source>
        <dbReference type="EMBL" id="CAK9186290.1"/>
    </source>
</evidence>
<dbReference type="PANTHER" id="PTHR33922:SF2">
    <property type="entry name" value="OS07G0589600 PROTEIN"/>
    <property type="match status" value="1"/>
</dbReference>
<dbReference type="PANTHER" id="PTHR33922">
    <property type="entry name" value="OS01G0888066 PROTEIN-RELATED"/>
    <property type="match status" value="1"/>
</dbReference>
<feature type="region of interest" description="Disordered" evidence="1">
    <location>
        <begin position="95"/>
        <end position="177"/>
    </location>
</feature>
<feature type="compositionally biased region" description="Low complexity" evidence="1">
    <location>
        <begin position="227"/>
        <end position="241"/>
    </location>
</feature>
<evidence type="ECO:0000256" key="1">
    <source>
        <dbReference type="SAM" id="MobiDB-lite"/>
    </source>
</evidence>
<reference evidence="2 3" key="1">
    <citation type="submission" date="2024-02" db="EMBL/GenBank/DDBJ databases">
        <authorList>
            <person name="Vignale AGUSTIN F."/>
            <person name="Sosa J E."/>
            <person name="Modenutti C."/>
        </authorList>
    </citation>
    <scope>NUCLEOTIDE SEQUENCE [LARGE SCALE GENOMIC DNA]</scope>
</reference>
<comment type="caution">
    <text evidence="2">The sequence shown here is derived from an EMBL/GenBank/DDBJ whole genome shotgun (WGS) entry which is preliminary data.</text>
</comment>
<feature type="region of interest" description="Disordered" evidence="1">
    <location>
        <begin position="215"/>
        <end position="246"/>
    </location>
</feature>
<organism evidence="2 3">
    <name type="scientific">Ilex paraguariensis</name>
    <name type="common">yerba mate</name>
    <dbReference type="NCBI Taxonomy" id="185542"/>
    <lineage>
        <taxon>Eukaryota</taxon>
        <taxon>Viridiplantae</taxon>
        <taxon>Streptophyta</taxon>
        <taxon>Embryophyta</taxon>
        <taxon>Tracheophyta</taxon>
        <taxon>Spermatophyta</taxon>
        <taxon>Magnoliopsida</taxon>
        <taxon>eudicotyledons</taxon>
        <taxon>Gunneridae</taxon>
        <taxon>Pentapetalae</taxon>
        <taxon>asterids</taxon>
        <taxon>campanulids</taxon>
        <taxon>Aquifoliales</taxon>
        <taxon>Aquifoliaceae</taxon>
        <taxon>Ilex</taxon>
    </lineage>
</organism>
<dbReference type="Proteomes" id="UP001642360">
    <property type="component" value="Unassembled WGS sequence"/>
</dbReference>
<proteinExistence type="predicted"/>
<feature type="region of interest" description="Disordered" evidence="1">
    <location>
        <begin position="291"/>
        <end position="318"/>
    </location>
</feature>
<protein>
    <submittedName>
        <fullName evidence="2">Uncharacterized protein</fullName>
    </submittedName>
</protein>
<feature type="region of interest" description="Disordered" evidence="1">
    <location>
        <begin position="1"/>
        <end position="29"/>
    </location>
</feature>
<feature type="compositionally biased region" description="Polar residues" evidence="1">
    <location>
        <begin position="165"/>
        <end position="177"/>
    </location>
</feature>
<dbReference type="AlphaFoldDB" id="A0ABC8UYZ8"/>
<feature type="compositionally biased region" description="Polar residues" evidence="1">
    <location>
        <begin position="108"/>
        <end position="117"/>
    </location>
</feature>
<dbReference type="EMBL" id="CAUOFW020009514">
    <property type="protein sequence ID" value="CAK9186290.1"/>
    <property type="molecule type" value="Genomic_DNA"/>
</dbReference>
<name>A0ABC8UYZ8_9AQUA</name>